<dbReference type="AlphaFoldDB" id="A0A1V2I2Z9"/>
<dbReference type="Proteomes" id="UP000188929">
    <property type="component" value="Unassembled WGS sequence"/>
</dbReference>
<dbReference type="PANTHER" id="PTHR30466">
    <property type="entry name" value="FLAVIN REDUCTASE"/>
    <property type="match status" value="1"/>
</dbReference>
<organism evidence="4 5">
    <name type="scientific">Pseudofrankia asymbiotica</name>
    <dbReference type="NCBI Taxonomy" id="1834516"/>
    <lineage>
        <taxon>Bacteria</taxon>
        <taxon>Bacillati</taxon>
        <taxon>Actinomycetota</taxon>
        <taxon>Actinomycetes</taxon>
        <taxon>Frankiales</taxon>
        <taxon>Frankiaceae</taxon>
        <taxon>Pseudofrankia</taxon>
    </lineage>
</organism>
<dbReference type="EMBL" id="MOMC01000091">
    <property type="protein sequence ID" value="ONH23126.1"/>
    <property type="molecule type" value="Genomic_DNA"/>
</dbReference>
<dbReference type="SMART" id="SM00903">
    <property type="entry name" value="Flavin_Reduct"/>
    <property type="match status" value="1"/>
</dbReference>
<evidence type="ECO:0000259" key="3">
    <source>
        <dbReference type="SMART" id="SM00903"/>
    </source>
</evidence>
<dbReference type="Pfam" id="PF01613">
    <property type="entry name" value="Flavin_Reduct"/>
    <property type="match status" value="1"/>
</dbReference>
<gene>
    <name evidence="4" type="ORF">BL253_33675</name>
</gene>
<keyword evidence="1" id="KW-0560">Oxidoreductase</keyword>
<dbReference type="InterPro" id="IPR012349">
    <property type="entry name" value="Split_barrel_FMN-bd"/>
</dbReference>
<dbReference type="GO" id="GO:0010181">
    <property type="term" value="F:FMN binding"/>
    <property type="evidence" value="ECO:0007669"/>
    <property type="project" value="InterPro"/>
</dbReference>
<sequence length="179" mass="18656">MADDELGALAKSTNSAMIVVTAAAEGERAGCLVGFHAQSSITPPRYCVWLSKANHTYRVALRATHFGLHFLAAEDHATAEAFGSLTGDETDKFAGRSVLSGPGDAPLLTDLPNRLVARRLCALDDGGDHVCFTLEPVAASLNGPFAPLRLSQALDIEPGHGNTERPAPPTERAAGPTAG</sequence>
<dbReference type="SUPFAM" id="SSF50475">
    <property type="entry name" value="FMN-binding split barrel"/>
    <property type="match status" value="1"/>
</dbReference>
<dbReference type="GO" id="GO:0042602">
    <property type="term" value="F:riboflavin reductase (NADPH) activity"/>
    <property type="evidence" value="ECO:0007669"/>
    <property type="project" value="TreeGrafter"/>
</dbReference>
<protein>
    <submittedName>
        <fullName evidence="4">Flavin oxidoreductase</fullName>
    </submittedName>
</protein>
<evidence type="ECO:0000313" key="5">
    <source>
        <dbReference type="Proteomes" id="UP000188929"/>
    </source>
</evidence>
<dbReference type="RefSeq" id="WP_076821775.1">
    <property type="nucleotide sequence ID" value="NZ_MOMC01000091.1"/>
</dbReference>
<evidence type="ECO:0000256" key="1">
    <source>
        <dbReference type="ARBA" id="ARBA00023002"/>
    </source>
</evidence>
<proteinExistence type="predicted"/>
<dbReference type="Gene3D" id="2.30.110.10">
    <property type="entry name" value="Electron Transport, Fmn-binding Protein, Chain A"/>
    <property type="match status" value="1"/>
</dbReference>
<reference evidence="5" key="1">
    <citation type="submission" date="2016-10" db="EMBL/GenBank/DDBJ databases">
        <title>Frankia sp. NRRL B-16386 Genome sequencing.</title>
        <authorList>
            <person name="Ghodhbane-Gtari F."/>
            <person name="Swanson E."/>
            <person name="Gueddou A."/>
            <person name="Hezbri K."/>
            <person name="Ktari K."/>
            <person name="Nouioui I."/>
            <person name="Morris K."/>
            <person name="Simpson S."/>
            <person name="Abebe-Akele F."/>
            <person name="Thomas K."/>
            <person name="Gtari M."/>
            <person name="Tisa L.S."/>
        </authorList>
    </citation>
    <scope>NUCLEOTIDE SEQUENCE [LARGE SCALE GENOMIC DNA]</scope>
    <source>
        <strain evidence="5">NRRL B-16386</strain>
    </source>
</reference>
<keyword evidence="5" id="KW-1185">Reference proteome</keyword>
<evidence type="ECO:0000313" key="4">
    <source>
        <dbReference type="EMBL" id="ONH23126.1"/>
    </source>
</evidence>
<accession>A0A1V2I2Z9</accession>
<dbReference type="PANTHER" id="PTHR30466:SF15">
    <property type="entry name" value="POSSIBLE OXIDOREDUCTASE"/>
    <property type="match status" value="1"/>
</dbReference>
<dbReference type="STRING" id="1834516.BL253_33675"/>
<dbReference type="InterPro" id="IPR002563">
    <property type="entry name" value="Flavin_Rdtase-like_dom"/>
</dbReference>
<dbReference type="OrthoDB" id="3176898at2"/>
<evidence type="ECO:0000256" key="2">
    <source>
        <dbReference type="SAM" id="MobiDB-lite"/>
    </source>
</evidence>
<name>A0A1V2I2Z9_9ACTN</name>
<feature type="region of interest" description="Disordered" evidence="2">
    <location>
        <begin position="156"/>
        <end position="179"/>
    </location>
</feature>
<feature type="domain" description="Flavin reductase like" evidence="3">
    <location>
        <begin position="10"/>
        <end position="157"/>
    </location>
</feature>
<comment type="caution">
    <text evidence="4">The sequence shown here is derived from an EMBL/GenBank/DDBJ whole genome shotgun (WGS) entry which is preliminary data.</text>
</comment>
<dbReference type="InterPro" id="IPR050268">
    <property type="entry name" value="NADH-dep_flavin_reductase"/>
</dbReference>